<evidence type="ECO:0000313" key="4">
    <source>
        <dbReference type="Proteomes" id="UP000534286"/>
    </source>
</evidence>
<dbReference type="AlphaFoldDB" id="A0A7W7S0T8"/>
<dbReference type="PANTHER" id="PTHR37017:SF11">
    <property type="entry name" value="ESTERASE_LIPASE_THIOESTERASE DOMAIN-CONTAINING PROTEIN"/>
    <property type="match status" value="1"/>
</dbReference>
<dbReference type="EMBL" id="JACHJU010000003">
    <property type="protein sequence ID" value="MBB4941830.1"/>
    <property type="molecule type" value="Genomic_DNA"/>
</dbReference>
<evidence type="ECO:0000259" key="2">
    <source>
        <dbReference type="Pfam" id="PF12697"/>
    </source>
</evidence>
<dbReference type="PROSITE" id="PS51318">
    <property type="entry name" value="TAT"/>
    <property type="match status" value="1"/>
</dbReference>
<organism evidence="3 4">
    <name type="scientific">Streptosporangium album</name>
    <dbReference type="NCBI Taxonomy" id="47479"/>
    <lineage>
        <taxon>Bacteria</taxon>
        <taxon>Bacillati</taxon>
        <taxon>Actinomycetota</taxon>
        <taxon>Actinomycetes</taxon>
        <taxon>Streptosporangiales</taxon>
        <taxon>Streptosporangiaceae</taxon>
        <taxon>Streptosporangium</taxon>
    </lineage>
</organism>
<evidence type="ECO:0000313" key="3">
    <source>
        <dbReference type="EMBL" id="MBB4941830.1"/>
    </source>
</evidence>
<dbReference type="GO" id="GO:0003824">
    <property type="term" value="F:catalytic activity"/>
    <property type="evidence" value="ECO:0007669"/>
    <property type="project" value="UniProtKB-ARBA"/>
</dbReference>
<dbReference type="Proteomes" id="UP000534286">
    <property type="component" value="Unassembled WGS sequence"/>
</dbReference>
<dbReference type="InterPro" id="IPR000073">
    <property type="entry name" value="AB_hydrolase_1"/>
</dbReference>
<feature type="signal peptide" evidence="1">
    <location>
        <begin position="1"/>
        <end position="32"/>
    </location>
</feature>
<dbReference type="InterPro" id="IPR052897">
    <property type="entry name" value="Sec-Metab_Biosynth_Hydrolase"/>
</dbReference>
<dbReference type="InterPro" id="IPR006311">
    <property type="entry name" value="TAT_signal"/>
</dbReference>
<feature type="domain" description="AB hydrolase-1" evidence="2">
    <location>
        <begin position="47"/>
        <end position="266"/>
    </location>
</feature>
<keyword evidence="4" id="KW-1185">Reference proteome</keyword>
<dbReference type="PANTHER" id="PTHR37017">
    <property type="entry name" value="AB HYDROLASE-1 DOMAIN-CONTAINING PROTEIN-RELATED"/>
    <property type="match status" value="1"/>
</dbReference>
<dbReference type="RefSeq" id="WP_221466455.1">
    <property type="nucleotide sequence ID" value="NZ_BAABEK010000066.1"/>
</dbReference>
<protein>
    <submittedName>
        <fullName evidence="3">Pimeloyl-ACP methyl ester carboxylesterase</fullName>
    </submittedName>
</protein>
<reference evidence="3 4" key="1">
    <citation type="submission" date="2020-08" db="EMBL/GenBank/DDBJ databases">
        <title>Sequencing the genomes of 1000 actinobacteria strains.</title>
        <authorList>
            <person name="Klenk H.-P."/>
        </authorList>
    </citation>
    <scope>NUCLEOTIDE SEQUENCE [LARGE SCALE GENOMIC DNA]</scope>
    <source>
        <strain evidence="3 4">DSM 43023</strain>
    </source>
</reference>
<dbReference type="SUPFAM" id="SSF53474">
    <property type="entry name" value="alpha/beta-Hydrolases"/>
    <property type="match status" value="1"/>
</dbReference>
<name>A0A7W7S0T8_9ACTN</name>
<dbReference type="Pfam" id="PF12697">
    <property type="entry name" value="Abhydrolase_6"/>
    <property type="match status" value="1"/>
</dbReference>
<accession>A0A7W7S0T8</accession>
<feature type="chain" id="PRO_5039007004" evidence="1">
    <location>
        <begin position="33"/>
        <end position="278"/>
    </location>
</feature>
<dbReference type="Gene3D" id="3.40.50.1820">
    <property type="entry name" value="alpha/beta hydrolase"/>
    <property type="match status" value="1"/>
</dbReference>
<comment type="caution">
    <text evidence="3">The sequence shown here is derived from an EMBL/GenBank/DDBJ whole genome shotgun (WGS) entry which is preliminary data.</text>
</comment>
<sequence>MHARSALPRRMVLAVAAGGLAAALLTVPSASAAAAHDEASATAKPTIVLVHGGFADASGWNGVIPRLQEKGYPVVAPANPLRGLPTDAPYIASVLKSIEGPIVLVGHSYGGAVITNAAVGISNVKALVYVAGMVPDEGETLAELFAKYPTSQIPDSIREVPFTNADGSTGIDLYLKPDKFRSTFAADLPASTTRLMQAGQRPFAASSYTDKTKGAAWRTIPSWAVMSTQDKAIPPALQRFFFKRARARITEVATSHVPMISQPSVVTRVIQEAARAVD</sequence>
<keyword evidence="1" id="KW-0732">Signal</keyword>
<dbReference type="InterPro" id="IPR029058">
    <property type="entry name" value="AB_hydrolase_fold"/>
</dbReference>
<proteinExistence type="predicted"/>
<evidence type="ECO:0000256" key="1">
    <source>
        <dbReference type="SAM" id="SignalP"/>
    </source>
</evidence>
<gene>
    <name evidence="3" type="ORF">FHR32_006216</name>
</gene>